<evidence type="ECO:0008006" key="4">
    <source>
        <dbReference type="Google" id="ProtNLM"/>
    </source>
</evidence>
<keyword evidence="3" id="KW-1185">Reference proteome</keyword>
<feature type="compositionally biased region" description="Polar residues" evidence="1">
    <location>
        <begin position="549"/>
        <end position="562"/>
    </location>
</feature>
<dbReference type="Proteomes" id="UP000078561">
    <property type="component" value="Unassembled WGS sequence"/>
</dbReference>
<proteinExistence type="predicted"/>
<feature type="compositionally biased region" description="Polar residues" evidence="1">
    <location>
        <begin position="484"/>
        <end position="493"/>
    </location>
</feature>
<reference evidence="2" key="1">
    <citation type="submission" date="2016-04" db="EMBL/GenBank/DDBJ databases">
        <authorList>
            <person name="Evans L.H."/>
            <person name="Alamgir A."/>
            <person name="Owens N."/>
            <person name="Weber N.D."/>
            <person name="Virtaneva K."/>
            <person name="Barbian K."/>
            <person name="Babar A."/>
            <person name="Rosenke K."/>
        </authorList>
    </citation>
    <scope>NUCLEOTIDE SEQUENCE [LARGE SCALE GENOMIC DNA]</scope>
    <source>
        <strain evidence="2">CBS 101.48</strain>
    </source>
</reference>
<dbReference type="Pfam" id="PF01803">
    <property type="entry name" value="LIM_bind"/>
    <property type="match status" value="1"/>
</dbReference>
<feature type="region of interest" description="Disordered" evidence="1">
    <location>
        <begin position="95"/>
        <end position="134"/>
    </location>
</feature>
<name>A0A168QIX3_ABSGL</name>
<evidence type="ECO:0000313" key="3">
    <source>
        <dbReference type="Proteomes" id="UP000078561"/>
    </source>
</evidence>
<gene>
    <name evidence="2" type="primary">ABSGL_10693.1 scaffold 12033</name>
</gene>
<evidence type="ECO:0000313" key="2">
    <source>
        <dbReference type="EMBL" id="SAM04827.1"/>
    </source>
</evidence>
<feature type="region of interest" description="Disordered" evidence="1">
    <location>
        <begin position="405"/>
        <end position="500"/>
    </location>
</feature>
<sequence>MSAAAPIIAGTTQHPPIQRQPTSPSPRSGQHSPFMTSPGIPALVSSDNANNQSPAMIEAQAQAQQQFRQRQLFAYQHQQQVRQQQRQQQYLLQQQQQQLQSYNSPDTQSQPPPLTPKPVVQQPAPPLLTKYSSGELTPINTTDLLLTDTPALSPSLLLNTTPVSKSASNMHSKTQSKNNSTGLAVLRLLQFAEQLSPGDQAQHRGFWDGFVTDFFTRTSQTKLGLRNNDTDEQKTYYISHYSTATFFHALYECGVTSIQLTLEQTMEYVLPGGQMNVECPRASFLYHYGNGSLVTSTGHLWVRFSLSSNGVWKIKHFEFACQGNEEYISRSNLLATKDGLKPKKSTKCTLPESSVNAWGLPSRTFHIVQMLDAASRLNDLVFYSLISGSNAKDSLNAVAWNMEQRKDTKDNSTKASDATKTETDTMVSSPVITKKKTPKSTPVARRKSLKTEKAKIDGNQQDINDPVTIATPNISGGGLESPVVKTQGSPSMSQQQPYLLQQQQRKALLQQQVQSHQQQLHQQQQEQHLQQQQQMLLQMQQQQHHQALMSGTNAAEVNTSTEPSLSPSGLPQQGLQQLPDPLTSTISYPASFSQLAYPGSFALPQTQQQFDEMDEFIKSPQQSRKFSSKTRVKKCELCRENEAIQSVRARNHQSHGKRGHQQQHPLQSRS</sequence>
<evidence type="ECO:0000256" key="1">
    <source>
        <dbReference type="SAM" id="MobiDB-lite"/>
    </source>
</evidence>
<dbReference type="AlphaFoldDB" id="A0A168QIX3"/>
<feature type="region of interest" description="Disordered" evidence="1">
    <location>
        <begin position="646"/>
        <end position="670"/>
    </location>
</feature>
<dbReference type="OrthoDB" id="774557at2759"/>
<dbReference type="InterPro" id="IPR029005">
    <property type="entry name" value="LIM-bd/SEUSS"/>
</dbReference>
<feature type="compositionally biased region" description="Basic and acidic residues" evidence="1">
    <location>
        <begin position="405"/>
        <end position="423"/>
    </location>
</feature>
<accession>A0A168QIX3</accession>
<organism evidence="2">
    <name type="scientific">Absidia glauca</name>
    <name type="common">Pin mould</name>
    <dbReference type="NCBI Taxonomy" id="4829"/>
    <lineage>
        <taxon>Eukaryota</taxon>
        <taxon>Fungi</taxon>
        <taxon>Fungi incertae sedis</taxon>
        <taxon>Mucoromycota</taxon>
        <taxon>Mucoromycotina</taxon>
        <taxon>Mucoromycetes</taxon>
        <taxon>Mucorales</taxon>
        <taxon>Cunninghamellaceae</taxon>
        <taxon>Absidia</taxon>
    </lineage>
</organism>
<feature type="compositionally biased region" description="Low complexity" evidence="1">
    <location>
        <begin position="563"/>
        <end position="579"/>
    </location>
</feature>
<feature type="compositionally biased region" description="Low complexity" evidence="1">
    <location>
        <begin position="536"/>
        <end position="546"/>
    </location>
</feature>
<dbReference type="PANTHER" id="PTHR10378">
    <property type="entry name" value="LIM DOMAIN-BINDING PROTEIN"/>
    <property type="match status" value="1"/>
</dbReference>
<feature type="compositionally biased region" description="Polar residues" evidence="1">
    <location>
        <begin position="10"/>
        <end position="35"/>
    </location>
</feature>
<dbReference type="STRING" id="4829.A0A168QIX3"/>
<feature type="compositionally biased region" description="Basic residues" evidence="1">
    <location>
        <begin position="649"/>
        <end position="661"/>
    </location>
</feature>
<feature type="region of interest" description="Disordered" evidence="1">
    <location>
        <begin position="1"/>
        <end position="52"/>
    </location>
</feature>
<dbReference type="EMBL" id="LT554417">
    <property type="protein sequence ID" value="SAM04827.1"/>
    <property type="molecule type" value="Genomic_DNA"/>
</dbReference>
<dbReference type="InParanoid" id="A0A168QIX3"/>
<feature type="compositionally biased region" description="Basic residues" evidence="1">
    <location>
        <begin position="433"/>
        <end position="448"/>
    </location>
</feature>
<protein>
    <recommendedName>
        <fullName evidence="4">LIM-domain binding protein-domain-containing protein</fullName>
    </recommendedName>
</protein>
<feature type="region of interest" description="Disordered" evidence="1">
    <location>
        <begin position="536"/>
        <end position="582"/>
    </location>
</feature>